<evidence type="ECO:0000256" key="11">
    <source>
        <dbReference type="SAM" id="Phobius"/>
    </source>
</evidence>
<evidence type="ECO:0000256" key="3">
    <source>
        <dbReference type="ARBA" id="ARBA00022448"/>
    </source>
</evidence>
<feature type="transmembrane region" description="Helical" evidence="11">
    <location>
        <begin position="260"/>
        <end position="278"/>
    </location>
</feature>
<dbReference type="InterPro" id="IPR001626">
    <property type="entry name" value="ABC_TroCD"/>
</dbReference>
<evidence type="ECO:0000256" key="2">
    <source>
        <dbReference type="ARBA" id="ARBA00008034"/>
    </source>
</evidence>
<name>A0A521BEE5_9BACL</name>
<dbReference type="InterPro" id="IPR037294">
    <property type="entry name" value="ABC_BtuC-like"/>
</dbReference>
<dbReference type="AlphaFoldDB" id="A0A521BEE5"/>
<keyword evidence="13" id="KW-1185">Reference proteome</keyword>
<feature type="transmembrane region" description="Helical" evidence="11">
    <location>
        <begin position="177"/>
        <end position="200"/>
    </location>
</feature>
<dbReference type="EMBL" id="FXTI01000002">
    <property type="protein sequence ID" value="SMO45110.1"/>
    <property type="molecule type" value="Genomic_DNA"/>
</dbReference>
<dbReference type="GO" id="GO:0055085">
    <property type="term" value="P:transmembrane transport"/>
    <property type="evidence" value="ECO:0007669"/>
    <property type="project" value="InterPro"/>
</dbReference>
<evidence type="ECO:0000256" key="7">
    <source>
        <dbReference type="ARBA" id="ARBA00023136"/>
    </source>
</evidence>
<dbReference type="PANTHER" id="PTHR30477">
    <property type="entry name" value="ABC-TRANSPORTER METAL-BINDING PROTEIN"/>
    <property type="match status" value="1"/>
</dbReference>
<gene>
    <name evidence="12" type="ORF">SAMN06264849_10218</name>
</gene>
<dbReference type="RefSeq" id="WP_142504342.1">
    <property type="nucleotide sequence ID" value="NZ_FXTI01000002.1"/>
</dbReference>
<evidence type="ECO:0000256" key="4">
    <source>
        <dbReference type="ARBA" id="ARBA00022475"/>
    </source>
</evidence>
<dbReference type="FunFam" id="1.10.3470.10:FF:000003">
    <property type="entry name" value="Iron ABC transporter permease SitD"/>
    <property type="match status" value="1"/>
</dbReference>
<dbReference type="SUPFAM" id="SSF81345">
    <property type="entry name" value="ABC transporter involved in vitamin B12 uptake, BtuC"/>
    <property type="match status" value="1"/>
</dbReference>
<comment type="subcellular location">
    <subcellularLocation>
        <location evidence="1 10">Cell membrane</location>
        <topology evidence="1 10">Multi-pass membrane protein</topology>
    </subcellularLocation>
</comment>
<dbReference type="Pfam" id="PF00950">
    <property type="entry name" value="ABC-3"/>
    <property type="match status" value="1"/>
</dbReference>
<feature type="transmembrane region" description="Helical" evidence="11">
    <location>
        <begin position="147"/>
        <end position="165"/>
    </location>
</feature>
<reference evidence="12 13" key="1">
    <citation type="submission" date="2017-05" db="EMBL/GenBank/DDBJ databases">
        <authorList>
            <person name="Varghese N."/>
            <person name="Submissions S."/>
        </authorList>
    </citation>
    <scope>NUCLEOTIDE SEQUENCE [LARGE SCALE GENOMIC DNA]</scope>
    <source>
        <strain evidence="12 13">DSM 45474</strain>
    </source>
</reference>
<dbReference type="Gene3D" id="1.10.3470.10">
    <property type="entry name" value="ABC transporter involved in vitamin B12 uptake, BtuC"/>
    <property type="match status" value="1"/>
</dbReference>
<dbReference type="Proteomes" id="UP000315636">
    <property type="component" value="Unassembled WGS sequence"/>
</dbReference>
<feature type="transmembrane region" description="Helical" evidence="11">
    <location>
        <begin position="206"/>
        <end position="226"/>
    </location>
</feature>
<dbReference type="GO" id="GO:0071281">
    <property type="term" value="P:cellular response to iron ion"/>
    <property type="evidence" value="ECO:0007669"/>
    <property type="project" value="UniProtKB-ARBA"/>
</dbReference>
<keyword evidence="4" id="KW-1003">Cell membrane</keyword>
<evidence type="ECO:0000256" key="1">
    <source>
        <dbReference type="ARBA" id="ARBA00004651"/>
    </source>
</evidence>
<dbReference type="OrthoDB" id="9788905at2"/>
<feature type="transmembrane region" description="Helical" evidence="11">
    <location>
        <begin position="70"/>
        <end position="90"/>
    </location>
</feature>
<accession>A0A521BEE5</accession>
<keyword evidence="5 10" id="KW-0812">Transmembrane</keyword>
<keyword evidence="3 10" id="KW-0813">Transport</keyword>
<sequence>MNVLTQIQQFFSDPNTLWVLSGTILLGVSSGVIGSFAFLRKRGLMGDVLAHAALPGICLAFMLTGSKNPLFFLIGATVTGILASMAINTITRFSRIKEDTSLALVLSVFFGVGIVFLTQIQHTNYGNQSGLDKFLFGQSASLVGDDVWVMGGVAIALLLFSLLLFKEFKLLCFDPGFGRSLGFPVGLLDLILMLMLVLAVVIGLQAAGVVLMAALIITPAAAARYWTERLDIMLVLSAFLGGLSGALGTLFSATTANLPTGPLIVVAATMIFLISLVFSPRRGLLSKAIRLAATRKQMARERVLQFLYENREQGYFDPLNTEMILWKYPMSRRRLKSALASLTKDGWIQVEQKGGSFFIRGTGEGWVQAYETVLRTRMTEVWMMHENEIGGNIREEGSTTGEIPPDLFEPLWNLLVKHGREPKWNPKSDSIAGEGGNVP</sequence>
<feature type="transmembrane region" description="Helical" evidence="11">
    <location>
        <begin position="102"/>
        <end position="120"/>
    </location>
</feature>
<dbReference type="GO" id="GO:0010043">
    <property type="term" value="P:response to zinc ion"/>
    <property type="evidence" value="ECO:0007669"/>
    <property type="project" value="TreeGrafter"/>
</dbReference>
<feature type="transmembrane region" description="Helical" evidence="11">
    <location>
        <begin position="233"/>
        <end position="254"/>
    </location>
</feature>
<dbReference type="GO" id="GO:0043190">
    <property type="term" value="C:ATP-binding cassette (ABC) transporter complex"/>
    <property type="evidence" value="ECO:0007669"/>
    <property type="project" value="InterPro"/>
</dbReference>
<comment type="function">
    <text evidence="8">This protein is probably a component of a manganese permease, a binding protein-dependent, ATP-driven transport system.</text>
</comment>
<evidence type="ECO:0000256" key="5">
    <source>
        <dbReference type="ARBA" id="ARBA00022692"/>
    </source>
</evidence>
<evidence type="ECO:0000313" key="13">
    <source>
        <dbReference type="Proteomes" id="UP000315636"/>
    </source>
</evidence>
<comment type="similarity">
    <text evidence="2 10">Belongs to the ABC-3 integral membrane protein family.</text>
</comment>
<organism evidence="12 13">
    <name type="scientific">Melghirimyces algeriensis</name>
    <dbReference type="NCBI Taxonomy" id="910412"/>
    <lineage>
        <taxon>Bacteria</taxon>
        <taxon>Bacillati</taxon>
        <taxon>Bacillota</taxon>
        <taxon>Bacilli</taxon>
        <taxon>Bacillales</taxon>
        <taxon>Thermoactinomycetaceae</taxon>
        <taxon>Melghirimyces</taxon>
    </lineage>
</organism>
<protein>
    <recommendedName>
        <fullName evidence="9">Manganese transport system membrane protein MntC</fullName>
    </recommendedName>
</protein>
<keyword evidence="7 11" id="KW-0472">Membrane</keyword>
<evidence type="ECO:0000256" key="9">
    <source>
        <dbReference type="ARBA" id="ARBA00073179"/>
    </source>
</evidence>
<evidence type="ECO:0000256" key="6">
    <source>
        <dbReference type="ARBA" id="ARBA00022989"/>
    </source>
</evidence>
<dbReference type="CDD" id="cd06550">
    <property type="entry name" value="TM_ABC_iron-siderophores_like"/>
    <property type="match status" value="1"/>
</dbReference>
<keyword evidence="6 11" id="KW-1133">Transmembrane helix</keyword>
<evidence type="ECO:0000256" key="10">
    <source>
        <dbReference type="RuleBase" id="RU003943"/>
    </source>
</evidence>
<evidence type="ECO:0000313" key="12">
    <source>
        <dbReference type="EMBL" id="SMO45110.1"/>
    </source>
</evidence>
<proteinExistence type="inferred from homology"/>
<dbReference type="PANTHER" id="PTHR30477:SF3">
    <property type="entry name" value="METAL TRANSPORT SYSTEM MEMBRANE PROTEIN CT_069-RELATED"/>
    <property type="match status" value="1"/>
</dbReference>
<evidence type="ECO:0000256" key="8">
    <source>
        <dbReference type="ARBA" id="ARBA00057828"/>
    </source>
</evidence>
<feature type="transmembrane region" description="Helical" evidence="11">
    <location>
        <begin position="17"/>
        <end position="39"/>
    </location>
</feature>